<accession>A0AAE8MRT0</accession>
<name>A0AAE8MRT0_9PEZI</name>
<evidence type="ECO:0000313" key="2">
    <source>
        <dbReference type="EMBL" id="SPN97234.1"/>
    </source>
</evidence>
<feature type="region of interest" description="Disordered" evidence="1">
    <location>
        <begin position="89"/>
        <end position="127"/>
    </location>
</feature>
<reference evidence="2" key="1">
    <citation type="submission" date="2018-03" db="EMBL/GenBank/DDBJ databases">
        <authorList>
            <person name="Guldener U."/>
        </authorList>
    </citation>
    <scope>NUCLEOTIDE SEQUENCE</scope>
</reference>
<organism evidence="2 3">
    <name type="scientific">Cephalotrichum gorgonifer</name>
    <dbReference type="NCBI Taxonomy" id="2041049"/>
    <lineage>
        <taxon>Eukaryota</taxon>
        <taxon>Fungi</taxon>
        <taxon>Dikarya</taxon>
        <taxon>Ascomycota</taxon>
        <taxon>Pezizomycotina</taxon>
        <taxon>Sordariomycetes</taxon>
        <taxon>Hypocreomycetidae</taxon>
        <taxon>Microascales</taxon>
        <taxon>Microascaceae</taxon>
        <taxon>Cephalotrichum</taxon>
    </lineage>
</organism>
<sequence>MGSASSYGGYYQDSPSAFPGAGLSQGGMPYQPADYGQDARQPQNFGAYNPNIMYPVGQAGSQNPYDAAQQFHGRQSAPMPMMGGDVPQYFQSDAGSAATPPIPAGQSASATPSSSGIYPQQPQMPGFPGQVPSAGAGAGAGAGPGTAGMAVSDPEYSTAGSGMEERWADYQARLAVVFKDVQDGTLNRTSGTLLGISSWLLTHVVELGLNVDDRSLHADRLKLWNDFNHGWLGLLQKQKDMMESGQKPQGGQSLISKDDLENMGKELVRLCDGVEKHGLVDYQYGVWEEQIIAVLTDCLDLYESGDESGPSGGLA</sequence>
<feature type="region of interest" description="Disordered" evidence="1">
    <location>
        <begin position="22"/>
        <end position="47"/>
    </location>
</feature>
<dbReference type="Proteomes" id="UP001187682">
    <property type="component" value="Unassembled WGS sequence"/>
</dbReference>
<comment type="caution">
    <text evidence="2">The sequence shown here is derived from an EMBL/GenBank/DDBJ whole genome shotgun (WGS) entry which is preliminary data.</text>
</comment>
<proteinExistence type="predicted"/>
<dbReference type="AlphaFoldDB" id="A0AAE8MRT0"/>
<evidence type="ECO:0000256" key="1">
    <source>
        <dbReference type="SAM" id="MobiDB-lite"/>
    </source>
</evidence>
<dbReference type="EMBL" id="ONZQ02000001">
    <property type="protein sequence ID" value="SPN97234.1"/>
    <property type="molecule type" value="Genomic_DNA"/>
</dbReference>
<gene>
    <name evidence="2" type="ORF">DNG_00748</name>
</gene>
<feature type="compositionally biased region" description="Polar residues" evidence="1">
    <location>
        <begin position="106"/>
        <end position="118"/>
    </location>
</feature>
<protein>
    <submittedName>
        <fullName evidence="2">Uncharacterized protein</fullName>
    </submittedName>
</protein>
<evidence type="ECO:0000313" key="3">
    <source>
        <dbReference type="Proteomes" id="UP001187682"/>
    </source>
</evidence>
<keyword evidence="3" id="KW-1185">Reference proteome</keyword>